<dbReference type="PANTHER" id="PTHR37994:SF3">
    <property type="entry name" value="ER TRANSPORTER 6TM N-TERMINAL DOMAIN-CONTAINING PROTEIN"/>
    <property type="match status" value="1"/>
</dbReference>
<keyword evidence="2 6" id="KW-0812">Transmembrane</keyword>
<evidence type="ECO:0000259" key="8">
    <source>
        <dbReference type="Pfam" id="PF10337"/>
    </source>
</evidence>
<dbReference type="InterPro" id="IPR049453">
    <property type="entry name" value="Memb_transporter_dom"/>
</dbReference>
<feature type="transmembrane region" description="Helical" evidence="6">
    <location>
        <begin position="78"/>
        <end position="99"/>
    </location>
</feature>
<keyword evidence="11" id="KW-1185">Reference proteome</keyword>
<dbReference type="AlphaFoldDB" id="A0A0C9XA63"/>
<feature type="transmembrane region" description="Helical" evidence="6">
    <location>
        <begin position="713"/>
        <end position="731"/>
    </location>
</feature>
<comment type="subcellular location">
    <subcellularLocation>
        <location evidence="1">Membrane</location>
        <topology evidence="1">Multi-pass membrane protein</topology>
    </subcellularLocation>
</comment>
<feature type="transmembrane region" description="Helical" evidence="6">
    <location>
        <begin position="54"/>
        <end position="71"/>
    </location>
</feature>
<evidence type="ECO:0000256" key="2">
    <source>
        <dbReference type="ARBA" id="ARBA00022692"/>
    </source>
</evidence>
<dbReference type="Pfam" id="PF10337">
    <property type="entry name" value="ArAE_2_N"/>
    <property type="match status" value="1"/>
</dbReference>
<evidence type="ECO:0000256" key="6">
    <source>
        <dbReference type="SAM" id="Phobius"/>
    </source>
</evidence>
<gene>
    <name evidence="10" type="ORF">K443DRAFT_132160</name>
</gene>
<keyword evidence="3 6" id="KW-1133">Transmembrane helix</keyword>
<dbReference type="Proteomes" id="UP000054477">
    <property type="component" value="Unassembled WGS sequence"/>
</dbReference>
<feature type="domain" description="DUF2421" evidence="7">
    <location>
        <begin position="802"/>
        <end position="1082"/>
    </location>
</feature>
<keyword evidence="4 6" id="KW-0472">Membrane</keyword>
<dbReference type="PANTHER" id="PTHR37994">
    <property type="entry name" value="ARAE_2_N DOMAIN-CONTAINING PROTEIN-RELATED"/>
    <property type="match status" value="1"/>
</dbReference>
<feature type="transmembrane region" description="Helical" evidence="6">
    <location>
        <begin position="173"/>
        <end position="193"/>
    </location>
</feature>
<feature type="region of interest" description="Disordered" evidence="5">
    <location>
        <begin position="552"/>
        <end position="607"/>
    </location>
</feature>
<evidence type="ECO:0000256" key="4">
    <source>
        <dbReference type="ARBA" id="ARBA00023136"/>
    </source>
</evidence>
<evidence type="ECO:0000256" key="5">
    <source>
        <dbReference type="SAM" id="MobiDB-lite"/>
    </source>
</evidence>
<protein>
    <recommendedName>
        <fullName evidence="12">ER transporter 6TM N-terminal domain-containing protein</fullName>
    </recommendedName>
</protein>
<evidence type="ECO:0000313" key="10">
    <source>
        <dbReference type="EMBL" id="KIK01851.1"/>
    </source>
</evidence>
<dbReference type="GO" id="GO:0016020">
    <property type="term" value="C:membrane"/>
    <property type="evidence" value="ECO:0007669"/>
    <property type="project" value="UniProtKB-SubCell"/>
</dbReference>
<dbReference type="InterPro" id="IPR018820">
    <property type="entry name" value="BRE4-related_DUF2421"/>
</dbReference>
<dbReference type="Pfam" id="PF10334">
    <property type="entry name" value="BRE4"/>
    <property type="match status" value="1"/>
</dbReference>
<evidence type="ECO:0000313" key="11">
    <source>
        <dbReference type="Proteomes" id="UP000054477"/>
    </source>
</evidence>
<feature type="compositionally biased region" description="Basic and acidic residues" evidence="5">
    <location>
        <begin position="578"/>
        <end position="605"/>
    </location>
</feature>
<feature type="transmembrane region" description="Helical" evidence="6">
    <location>
        <begin position="687"/>
        <end position="707"/>
    </location>
</feature>
<evidence type="ECO:0000256" key="3">
    <source>
        <dbReference type="ARBA" id="ARBA00022989"/>
    </source>
</evidence>
<evidence type="ECO:0000259" key="9">
    <source>
        <dbReference type="Pfam" id="PF13515"/>
    </source>
</evidence>
<dbReference type="HOGENOM" id="CLU_003918_1_0_1"/>
<feature type="transmembrane region" description="Helical" evidence="6">
    <location>
        <begin position="32"/>
        <end position="48"/>
    </location>
</feature>
<feature type="transmembrane region" description="Helical" evidence="6">
    <location>
        <begin position="743"/>
        <end position="764"/>
    </location>
</feature>
<feature type="transmembrane region" description="Helical" evidence="6">
    <location>
        <begin position="635"/>
        <end position="658"/>
    </location>
</feature>
<dbReference type="InterPro" id="IPR018823">
    <property type="entry name" value="ArAE_2_N"/>
</dbReference>
<proteinExistence type="predicted"/>
<accession>A0A0C9XA63</accession>
<evidence type="ECO:0008006" key="12">
    <source>
        <dbReference type="Google" id="ProtNLM"/>
    </source>
</evidence>
<reference evidence="10 11" key="1">
    <citation type="submission" date="2014-04" db="EMBL/GenBank/DDBJ databases">
        <authorList>
            <consortium name="DOE Joint Genome Institute"/>
            <person name="Kuo A."/>
            <person name="Kohler A."/>
            <person name="Nagy L.G."/>
            <person name="Floudas D."/>
            <person name="Copeland A."/>
            <person name="Barry K.W."/>
            <person name="Cichocki N."/>
            <person name="Veneault-Fourrey C."/>
            <person name="LaButti K."/>
            <person name="Lindquist E.A."/>
            <person name="Lipzen A."/>
            <person name="Lundell T."/>
            <person name="Morin E."/>
            <person name="Murat C."/>
            <person name="Sun H."/>
            <person name="Tunlid A."/>
            <person name="Henrissat B."/>
            <person name="Grigoriev I.V."/>
            <person name="Hibbett D.S."/>
            <person name="Martin F."/>
            <person name="Nordberg H.P."/>
            <person name="Cantor M.N."/>
            <person name="Hua S.X."/>
        </authorList>
    </citation>
    <scope>NUCLEOTIDE SEQUENCE [LARGE SCALE GENOMIC DNA]</scope>
    <source>
        <strain evidence="10 11">LaAM-08-1</strain>
    </source>
</reference>
<feature type="transmembrane region" description="Helical" evidence="6">
    <location>
        <begin position="784"/>
        <end position="803"/>
    </location>
</feature>
<feature type="transmembrane region" description="Helical" evidence="6">
    <location>
        <begin position="149"/>
        <end position="166"/>
    </location>
</feature>
<reference evidence="11" key="2">
    <citation type="submission" date="2015-01" db="EMBL/GenBank/DDBJ databases">
        <title>Evolutionary Origins and Diversification of the Mycorrhizal Mutualists.</title>
        <authorList>
            <consortium name="DOE Joint Genome Institute"/>
            <consortium name="Mycorrhizal Genomics Consortium"/>
            <person name="Kohler A."/>
            <person name="Kuo A."/>
            <person name="Nagy L.G."/>
            <person name="Floudas D."/>
            <person name="Copeland A."/>
            <person name="Barry K.W."/>
            <person name="Cichocki N."/>
            <person name="Veneault-Fourrey C."/>
            <person name="LaButti K."/>
            <person name="Lindquist E.A."/>
            <person name="Lipzen A."/>
            <person name="Lundell T."/>
            <person name="Morin E."/>
            <person name="Murat C."/>
            <person name="Riley R."/>
            <person name="Ohm R."/>
            <person name="Sun H."/>
            <person name="Tunlid A."/>
            <person name="Henrissat B."/>
            <person name="Grigoriev I.V."/>
            <person name="Hibbett D.S."/>
            <person name="Martin F."/>
        </authorList>
    </citation>
    <scope>NUCLEOTIDE SEQUENCE [LARGE SCALE GENOMIC DNA]</scope>
    <source>
        <strain evidence="11">LaAM-08-1</strain>
    </source>
</reference>
<evidence type="ECO:0000259" key="7">
    <source>
        <dbReference type="Pfam" id="PF10334"/>
    </source>
</evidence>
<organism evidence="10 11">
    <name type="scientific">Laccaria amethystina LaAM-08-1</name>
    <dbReference type="NCBI Taxonomy" id="1095629"/>
    <lineage>
        <taxon>Eukaryota</taxon>
        <taxon>Fungi</taxon>
        <taxon>Dikarya</taxon>
        <taxon>Basidiomycota</taxon>
        <taxon>Agaricomycotina</taxon>
        <taxon>Agaricomycetes</taxon>
        <taxon>Agaricomycetidae</taxon>
        <taxon>Agaricales</taxon>
        <taxon>Agaricineae</taxon>
        <taxon>Hydnangiaceae</taxon>
        <taxon>Laccaria</taxon>
    </lineage>
</organism>
<dbReference type="EMBL" id="KN838601">
    <property type="protein sequence ID" value="KIK01851.1"/>
    <property type="molecule type" value="Genomic_DNA"/>
</dbReference>
<feature type="domain" description="Integral membrane bound transporter" evidence="9">
    <location>
        <begin position="657"/>
        <end position="798"/>
    </location>
</feature>
<evidence type="ECO:0000256" key="1">
    <source>
        <dbReference type="ARBA" id="ARBA00004141"/>
    </source>
</evidence>
<name>A0A0C9XA63_9AGAR</name>
<dbReference type="STRING" id="1095629.A0A0C9XA63"/>
<dbReference type="OrthoDB" id="2274698at2759"/>
<feature type="transmembrane region" description="Helical" evidence="6">
    <location>
        <begin position="205"/>
        <end position="224"/>
    </location>
</feature>
<feature type="compositionally biased region" description="Acidic residues" evidence="5">
    <location>
        <begin position="559"/>
        <end position="577"/>
    </location>
</feature>
<sequence>MSERTDGFLEKPQPGFFSWIVSAFRSRRTMKTWFRCCVALTATLVLMVDKETSLNMGQASFFAAIVCVMLPPSLPLSLFILAALTLMIGMLIGWAWGVAAMAASASVRNQALIVQQQGKLQSSLVAGISPAFQIQKGIFSGVFLDPRSSAVYGVFFFIGTFSMGVLRAFIPNLALLSIFGCIVLDIICTYGPSLPTPQYTIAKEFLIPTTYYVAIAIACLVFIFPESLNHVWLTILERDFFAPMLELLSLQNEVLNSRPSDRAAWTRATARANGFREALIRGTQSLLSQIGTIDLEFSIGRLGPKDLKKINAELKSLMFRAAGLHSFQVLVNDINLDDEKEEKEVEARARRGDQTPRTVDRFSTLRRQIQEREARHGNDLDTLIPILSSSSENLRSACESATRATMDWFKACNTGRWAAFFTKLDQTHVEARSAGLKEQRRLVETALDDFRNVQRIKLLKPYERFFDPVTKKLIHELNSPEMFSARSLFICFVFTEALEAFAEHIMKVLKCVVDIDTQRPKPRLWMPCSLNRVAQKIKGTKVEGVQGVLAMGTTSDPTTFEDSDAQEQSDSDDEVEQQPEKQQEPEKKQEPKKENRNGNEVRRNPDALPPTTVFGRFFVRLGSFFRFFKSAEGIFALRLGIVSVALWIPSVCHSSAWFYYENRGLWALIMAQTGLGVYVGDQIADFLARITGTILGLLLGMVAWYIAAGRGHGNPYGLVIATVVFIAPFLLGRIAAPRTQSSLWTITGVTIVFRCNTPTGYSWMNSNQVVLVNYGVGVYLGWKRALLVIIGFTAAFIVMLFPFPVSTRVLVRKTFGATAAEIGKLFAGEVETFLTEEAKARTANVEKTEFADKNFEDESQCTQEKRVRVIAKRIIDVLERLEKVTPSLRTAKFEPQLQGSWPQEQYQRLYNVQTRALTALVILITAFSKLDIKWCRILVNRTPFLNPNFLSDVFSVLSILSGALTNAHPLPAFMPNLRERLIFYERLSGMKTLAMGTLVAEKMPRDADKDSEASIANASDDDTLAFTAGRVDGSTIGFEELSLDVLLDDQLAVHSTAVVALSSLVSRLDEMADIVRSLCGEATFRGFDNLQRDYLEREERTLGSGFSAKMQ</sequence>
<dbReference type="Pfam" id="PF13515">
    <property type="entry name" value="FUSC_2"/>
    <property type="match status" value="1"/>
</dbReference>
<feature type="domain" description="Putative ER transporter 6TM N-terminal" evidence="8">
    <location>
        <begin position="19"/>
        <end position="460"/>
    </location>
</feature>